<protein>
    <submittedName>
        <fullName evidence="1">Uncharacterized protein</fullName>
    </submittedName>
</protein>
<dbReference type="AlphaFoldDB" id="A0AAE1A7B3"/>
<dbReference type="EMBL" id="JAWDGP010002514">
    <property type="protein sequence ID" value="KAK3782347.1"/>
    <property type="molecule type" value="Genomic_DNA"/>
</dbReference>
<sequence>MFTAVLYGKYCFQRLDPSVAVTLGCVDLNTMFQRQGRPWEASVETCGFDQIAFSKLSVPSLSQMAD</sequence>
<proteinExistence type="predicted"/>
<organism evidence="1 2">
    <name type="scientific">Elysia crispata</name>
    <name type="common">lettuce slug</name>
    <dbReference type="NCBI Taxonomy" id="231223"/>
    <lineage>
        <taxon>Eukaryota</taxon>
        <taxon>Metazoa</taxon>
        <taxon>Spiralia</taxon>
        <taxon>Lophotrochozoa</taxon>
        <taxon>Mollusca</taxon>
        <taxon>Gastropoda</taxon>
        <taxon>Heterobranchia</taxon>
        <taxon>Euthyneura</taxon>
        <taxon>Panpulmonata</taxon>
        <taxon>Sacoglossa</taxon>
        <taxon>Placobranchoidea</taxon>
        <taxon>Plakobranchidae</taxon>
        <taxon>Elysia</taxon>
    </lineage>
</organism>
<evidence type="ECO:0000313" key="2">
    <source>
        <dbReference type="Proteomes" id="UP001283361"/>
    </source>
</evidence>
<comment type="caution">
    <text evidence="1">The sequence shown here is derived from an EMBL/GenBank/DDBJ whole genome shotgun (WGS) entry which is preliminary data.</text>
</comment>
<keyword evidence="2" id="KW-1185">Reference proteome</keyword>
<evidence type="ECO:0000313" key="1">
    <source>
        <dbReference type="EMBL" id="KAK3782347.1"/>
    </source>
</evidence>
<name>A0AAE1A7B3_9GAST</name>
<accession>A0AAE1A7B3</accession>
<dbReference type="Proteomes" id="UP001283361">
    <property type="component" value="Unassembled WGS sequence"/>
</dbReference>
<reference evidence="1" key="1">
    <citation type="journal article" date="2023" name="G3 (Bethesda)">
        <title>A reference genome for the long-term kleptoplast-retaining sea slug Elysia crispata morphotype clarki.</title>
        <authorList>
            <person name="Eastman K.E."/>
            <person name="Pendleton A.L."/>
            <person name="Shaikh M.A."/>
            <person name="Suttiyut T."/>
            <person name="Ogas R."/>
            <person name="Tomko P."/>
            <person name="Gavelis G."/>
            <person name="Widhalm J.R."/>
            <person name="Wisecaver J.H."/>
        </authorList>
    </citation>
    <scope>NUCLEOTIDE SEQUENCE</scope>
    <source>
        <strain evidence="1">ECLA1</strain>
    </source>
</reference>
<gene>
    <name evidence="1" type="ORF">RRG08_027895</name>
</gene>